<dbReference type="EMBL" id="JAKREW010000014">
    <property type="protein sequence ID" value="MCG7506401.1"/>
    <property type="molecule type" value="Genomic_DNA"/>
</dbReference>
<feature type="transmembrane region" description="Helical" evidence="1">
    <location>
        <begin position="430"/>
        <end position="448"/>
    </location>
</feature>
<feature type="transmembrane region" description="Helical" evidence="1">
    <location>
        <begin position="350"/>
        <end position="367"/>
    </location>
</feature>
<dbReference type="RefSeq" id="WP_239366551.1">
    <property type="nucleotide sequence ID" value="NZ_JAKREW010000014.1"/>
</dbReference>
<accession>A0ABS9QG36</accession>
<evidence type="ECO:0000313" key="2">
    <source>
        <dbReference type="EMBL" id="MCG7506401.1"/>
    </source>
</evidence>
<name>A0ABS9QG36_9HYPH</name>
<evidence type="ECO:0000256" key="1">
    <source>
        <dbReference type="SAM" id="Phobius"/>
    </source>
</evidence>
<feature type="transmembrane region" description="Helical" evidence="1">
    <location>
        <begin position="402"/>
        <end position="418"/>
    </location>
</feature>
<proteinExistence type="predicted"/>
<dbReference type="Proteomes" id="UP001201701">
    <property type="component" value="Unassembled WGS sequence"/>
</dbReference>
<organism evidence="2 3">
    <name type="scientific">Mesorhizobium retamae</name>
    <dbReference type="NCBI Taxonomy" id="2912854"/>
    <lineage>
        <taxon>Bacteria</taxon>
        <taxon>Pseudomonadati</taxon>
        <taxon>Pseudomonadota</taxon>
        <taxon>Alphaproteobacteria</taxon>
        <taxon>Hyphomicrobiales</taxon>
        <taxon>Phyllobacteriaceae</taxon>
        <taxon>Mesorhizobium</taxon>
    </lineage>
</organism>
<comment type="caution">
    <text evidence="2">The sequence shown here is derived from an EMBL/GenBank/DDBJ whole genome shotgun (WGS) entry which is preliminary data.</text>
</comment>
<feature type="transmembrane region" description="Helical" evidence="1">
    <location>
        <begin position="136"/>
        <end position="155"/>
    </location>
</feature>
<feature type="transmembrane region" description="Helical" evidence="1">
    <location>
        <begin position="15"/>
        <end position="34"/>
    </location>
</feature>
<feature type="transmembrane region" description="Helical" evidence="1">
    <location>
        <begin position="379"/>
        <end position="396"/>
    </location>
</feature>
<gene>
    <name evidence="2" type="ORF">L4923_15345</name>
</gene>
<feature type="transmembrane region" description="Helical" evidence="1">
    <location>
        <begin position="295"/>
        <end position="313"/>
    </location>
</feature>
<reference evidence="2 3" key="1">
    <citation type="submission" date="2022-02" db="EMBL/GenBank/DDBJ databases">
        <title>Draft genome sequence of Mezorhizobium retamae strain IRAMC:0171 isolated from Retama raetam nodules.</title>
        <authorList>
            <person name="Bengaied R."/>
            <person name="Sbissi I."/>
            <person name="Huber K."/>
            <person name="Ghodbane F."/>
            <person name="Nouioui I."/>
            <person name="Tarhouni M."/>
            <person name="Gtari M."/>
        </authorList>
    </citation>
    <scope>NUCLEOTIDE SEQUENCE [LARGE SCALE GENOMIC DNA]</scope>
    <source>
        <strain evidence="2 3">IRAMC:0171</strain>
    </source>
</reference>
<feature type="transmembrane region" description="Helical" evidence="1">
    <location>
        <begin position="233"/>
        <end position="255"/>
    </location>
</feature>
<feature type="transmembrane region" description="Helical" evidence="1">
    <location>
        <begin position="261"/>
        <end position="283"/>
    </location>
</feature>
<keyword evidence="1" id="KW-1133">Transmembrane helix</keyword>
<keyword evidence="3" id="KW-1185">Reference proteome</keyword>
<keyword evidence="1" id="KW-0812">Transmembrane</keyword>
<evidence type="ECO:0000313" key="3">
    <source>
        <dbReference type="Proteomes" id="UP001201701"/>
    </source>
</evidence>
<protein>
    <submittedName>
        <fullName evidence="2">GtrA family protein</fullName>
    </submittedName>
</protein>
<keyword evidence="1" id="KW-0472">Membrane</keyword>
<feature type="transmembrane region" description="Helical" evidence="1">
    <location>
        <begin position="198"/>
        <end position="221"/>
    </location>
</feature>
<sequence>MYAAENAASGWRRDLAWAFVTAFIALAISAGGGFRAMTEGNGDNDSLLRLVQVRDLLAGQDWFDLHQYRMGPKGGFIMHWSRLVDAPLAALITVAETFGFSSSAAETFAKIVWPTLIYAPTVFFLVRATRRFGGELTTLPALVVAAAALFFLAICEPGNIDHHNVQLMLVAASLHFLLAAPGRQSAAILSGACAASTLAIGMETAPLVAAIGLCAAGEFLLRDNHGANVARGFGLGFAGISAAVFAATVAPAAWSTAACDSFSLVQLVLAAVSGLGLTVMASIDAVRSSPLRRSVALCLLGLAVIAAITLLFPQCLRSPYNDLDPRLRSLWLDNVSEAQSFLQLALEKPATAIGAYATPLIGLALVLRSLMRGDHRREVCIVGTLLAAAFAVSVWQVRGANFSIALAVIPLGSWVARWRENVRTAPSAKVTVAMIMAWLVSLNGVWSVSAASISTFAGGKAKPIASSLRYTCEAPGDYAMLATQPATTVLAVSNLGSPILVHTQHRVLAGPYHRNVKGNLLVLDTFSSPSAEAERIVRDQHVGLIALCRADAETSYLAGLAPNGFLATLMKGPLPSWLEPVAASMGKPLELYRVKPG</sequence>